<evidence type="ECO:0000313" key="2">
    <source>
        <dbReference type="EMBL" id="AML51060.1"/>
    </source>
</evidence>
<feature type="domain" description="Integrase catalytic" evidence="1">
    <location>
        <begin position="3"/>
        <end position="34"/>
    </location>
</feature>
<dbReference type="InterPro" id="IPR001584">
    <property type="entry name" value="Integrase_cat-core"/>
</dbReference>
<evidence type="ECO:0000313" key="3">
    <source>
        <dbReference type="Proteomes" id="UP000070371"/>
    </source>
</evidence>
<dbReference type="AlphaFoldDB" id="A0A126UYE1"/>
<sequence>MVETFFKSIKAELIWRNRWETRRQAEGAIFQYINDGVDAPPGGIAMCQNDSSLNCHTKEEHPWRMLA</sequence>
<dbReference type="Proteomes" id="UP000070371">
    <property type="component" value="Chromosome"/>
</dbReference>
<protein>
    <recommendedName>
        <fullName evidence="1">Integrase catalytic domain-containing protein</fullName>
    </recommendedName>
</protein>
<organism evidence="2 3">
    <name type="scientific">Falsihalocynthiibacter arcticus</name>
    <dbReference type="NCBI Taxonomy" id="1579316"/>
    <lineage>
        <taxon>Bacteria</taxon>
        <taxon>Pseudomonadati</taxon>
        <taxon>Pseudomonadota</taxon>
        <taxon>Alphaproteobacteria</taxon>
        <taxon>Rhodobacterales</taxon>
        <taxon>Roseobacteraceae</taxon>
        <taxon>Falsihalocynthiibacter</taxon>
    </lineage>
</organism>
<dbReference type="KEGG" id="hat:RC74_07025"/>
<dbReference type="Pfam" id="PF13333">
    <property type="entry name" value="rve_2"/>
    <property type="match status" value="1"/>
</dbReference>
<reference evidence="2 3" key="1">
    <citation type="submission" date="2016-02" db="EMBL/GenBank/DDBJ databases">
        <title>Complete genome sequence of Halocynthiibacter arcticus PAMC 20958t from arctic marine sediment.</title>
        <authorList>
            <person name="Lee Y.M."/>
            <person name="Baek K."/>
            <person name="Lee H.K."/>
            <person name="Shin S.C."/>
        </authorList>
    </citation>
    <scope>NUCLEOTIDE SEQUENCE [LARGE SCALE GENOMIC DNA]</scope>
    <source>
        <strain evidence="2">PAMC 20958</strain>
    </source>
</reference>
<accession>A0A126UYE1</accession>
<evidence type="ECO:0000259" key="1">
    <source>
        <dbReference type="Pfam" id="PF13333"/>
    </source>
</evidence>
<keyword evidence="3" id="KW-1185">Reference proteome</keyword>
<gene>
    <name evidence="2" type="ORF">RC74_07025</name>
</gene>
<name>A0A126UYE1_9RHOB</name>
<dbReference type="GO" id="GO:0015074">
    <property type="term" value="P:DNA integration"/>
    <property type="evidence" value="ECO:0007669"/>
    <property type="project" value="InterPro"/>
</dbReference>
<dbReference type="STRING" id="1579316.RC74_07025"/>
<proteinExistence type="predicted"/>
<dbReference type="EMBL" id="CP014327">
    <property type="protein sequence ID" value="AML51060.1"/>
    <property type="molecule type" value="Genomic_DNA"/>
</dbReference>